<organism evidence="1">
    <name type="scientific">marine sediment metagenome</name>
    <dbReference type="NCBI Taxonomy" id="412755"/>
    <lineage>
        <taxon>unclassified sequences</taxon>
        <taxon>metagenomes</taxon>
        <taxon>ecological metagenomes</taxon>
    </lineage>
</organism>
<proteinExistence type="predicted"/>
<name>A0A0F9CT50_9ZZZZ</name>
<accession>A0A0F9CT50</accession>
<sequence>MSQEVVAVAEQIKKIIEAIKTEGARSNVLILAKAEAMRLYDKAVAIKELKLKNDGMAIGLINHQAKGDASQLMCEMIVAQESLKAHWQRITYLLAQLNGWQSIYRNLTHT</sequence>
<evidence type="ECO:0000313" key="1">
    <source>
        <dbReference type="EMBL" id="KKL08826.1"/>
    </source>
</evidence>
<reference evidence="1" key="1">
    <citation type="journal article" date="2015" name="Nature">
        <title>Complex archaea that bridge the gap between prokaryotes and eukaryotes.</title>
        <authorList>
            <person name="Spang A."/>
            <person name="Saw J.H."/>
            <person name="Jorgensen S.L."/>
            <person name="Zaremba-Niedzwiedzka K."/>
            <person name="Martijn J."/>
            <person name="Lind A.E."/>
            <person name="van Eijk R."/>
            <person name="Schleper C."/>
            <person name="Guy L."/>
            <person name="Ettema T.J."/>
        </authorList>
    </citation>
    <scope>NUCLEOTIDE SEQUENCE</scope>
</reference>
<dbReference type="EMBL" id="LAZR01042721">
    <property type="protein sequence ID" value="KKL08826.1"/>
    <property type="molecule type" value="Genomic_DNA"/>
</dbReference>
<protein>
    <submittedName>
        <fullName evidence="1">Uncharacterized protein</fullName>
    </submittedName>
</protein>
<gene>
    <name evidence="1" type="ORF">LCGC14_2571970</name>
</gene>
<comment type="caution">
    <text evidence="1">The sequence shown here is derived from an EMBL/GenBank/DDBJ whole genome shotgun (WGS) entry which is preliminary data.</text>
</comment>
<dbReference type="AlphaFoldDB" id="A0A0F9CT50"/>